<proteinExistence type="predicted"/>
<dbReference type="EMBL" id="VXMH01000036">
    <property type="protein sequence ID" value="MYC94945.1"/>
    <property type="molecule type" value="Genomic_DNA"/>
</dbReference>
<gene>
    <name evidence="2" type="ORF">F4X14_08230</name>
</gene>
<feature type="region of interest" description="Disordered" evidence="1">
    <location>
        <begin position="110"/>
        <end position="138"/>
    </location>
</feature>
<reference evidence="2" key="1">
    <citation type="submission" date="2019-09" db="EMBL/GenBank/DDBJ databases">
        <title>Characterisation of the sponge microbiome using genome-centric metagenomics.</title>
        <authorList>
            <person name="Engelberts J.P."/>
            <person name="Robbins S.J."/>
            <person name="De Goeij J.M."/>
            <person name="Aranda M."/>
            <person name="Bell S.C."/>
            <person name="Webster N.S."/>
        </authorList>
    </citation>
    <scope>NUCLEOTIDE SEQUENCE</scope>
    <source>
        <strain evidence="2">SB0661_bin_32</strain>
    </source>
</reference>
<protein>
    <submittedName>
        <fullName evidence="2">Uncharacterized protein</fullName>
    </submittedName>
</protein>
<comment type="caution">
    <text evidence="2">The sequence shown here is derived from an EMBL/GenBank/DDBJ whole genome shotgun (WGS) entry which is preliminary data.</text>
</comment>
<sequence length="183" mass="20225">MAKKLCKGIRKDGLPCRGYGLDKYNGYCSAHGPLLYEVGGRRAPGGKSSAAARLDRRTPEWLQEILDLHQEALKRVKEGSLSPEAYASVCRGIKLKLEIYRRAGEEMGTIRAGKRRAPAAKPRAGKRRPAAAKQRDARADLDLLKAADLITARQDRYRSESLDAHDFAESENPSDPDEPPKLS</sequence>
<evidence type="ECO:0000313" key="2">
    <source>
        <dbReference type="EMBL" id="MYC94945.1"/>
    </source>
</evidence>
<name>A0A6B1D642_9CHLR</name>
<organism evidence="2">
    <name type="scientific">Caldilineaceae bacterium SB0661_bin_32</name>
    <dbReference type="NCBI Taxonomy" id="2605255"/>
    <lineage>
        <taxon>Bacteria</taxon>
        <taxon>Bacillati</taxon>
        <taxon>Chloroflexota</taxon>
        <taxon>Caldilineae</taxon>
        <taxon>Caldilineales</taxon>
        <taxon>Caldilineaceae</taxon>
    </lineage>
</organism>
<evidence type="ECO:0000256" key="1">
    <source>
        <dbReference type="SAM" id="MobiDB-lite"/>
    </source>
</evidence>
<feature type="region of interest" description="Disordered" evidence="1">
    <location>
        <begin position="160"/>
        <end position="183"/>
    </location>
</feature>
<feature type="compositionally biased region" description="Basic residues" evidence="1">
    <location>
        <begin position="112"/>
        <end position="130"/>
    </location>
</feature>
<accession>A0A6B1D642</accession>
<dbReference type="AlphaFoldDB" id="A0A6B1D642"/>